<keyword evidence="2" id="KW-0732">Signal</keyword>
<evidence type="ECO:0000256" key="2">
    <source>
        <dbReference type="SAM" id="SignalP"/>
    </source>
</evidence>
<evidence type="ECO:0000256" key="1">
    <source>
        <dbReference type="SAM" id="MobiDB-lite"/>
    </source>
</evidence>
<evidence type="ECO:0000313" key="3">
    <source>
        <dbReference type="EMBL" id="MDC0680990.1"/>
    </source>
</evidence>
<evidence type="ECO:0008006" key="5">
    <source>
        <dbReference type="Google" id="ProtNLM"/>
    </source>
</evidence>
<gene>
    <name evidence="3" type="ORF">POL72_24845</name>
</gene>
<keyword evidence="4" id="KW-1185">Reference proteome</keyword>
<feature type="compositionally biased region" description="Low complexity" evidence="1">
    <location>
        <begin position="177"/>
        <end position="193"/>
    </location>
</feature>
<feature type="compositionally biased region" description="Low complexity" evidence="1">
    <location>
        <begin position="202"/>
        <end position="214"/>
    </location>
</feature>
<proteinExistence type="predicted"/>
<reference evidence="3 4" key="1">
    <citation type="submission" date="2023-01" db="EMBL/GenBank/DDBJ databases">
        <title>Minimal conservation of predation-associated metabolite biosynthetic gene clusters underscores biosynthetic potential of Myxococcota including descriptions for ten novel species: Archangium lansinium sp. nov., Myxococcus landrumus sp. nov., Nannocystis bai.</title>
        <authorList>
            <person name="Ahearne A."/>
            <person name="Stevens C."/>
            <person name="Dowd S."/>
        </authorList>
    </citation>
    <scope>NUCLEOTIDE SEQUENCE [LARGE SCALE GENOMIC DNA]</scope>
    <source>
        <strain evidence="3 4">WIWO2</strain>
    </source>
</reference>
<comment type="caution">
    <text evidence="3">The sequence shown here is derived from an EMBL/GenBank/DDBJ whole genome shotgun (WGS) entry which is preliminary data.</text>
</comment>
<sequence>MKRTALLLFALALPACGSSYAQQGPSDTLRAYAQALQEGRVDAAYRLLSDEAKRSMSLEAFRRAVRDNPDDALEIARAIARPAADPVVTATVTMPNGEELLLVFEGGRWRLDAAAVDLYGQATPRQALVGFLRAFERRRYDVIMRYVPDAEREGLVEPAGAAPDEVGAPAEASSARGGESPAQPAGSGAAPPGAGAGPGAAPPGAGADAAQKPGGRPGTVKAAADAGQLTPEKLKSAWEGPQKEQINRVVQAIKAALPTATIEETGDSASMAYGAGGTVAFTREHGVWKIKDF</sequence>
<feature type="chain" id="PRO_5046980348" description="Secreted protein" evidence="2">
    <location>
        <begin position="22"/>
        <end position="293"/>
    </location>
</feature>
<accession>A0ABT5C3J2</accession>
<feature type="region of interest" description="Disordered" evidence="1">
    <location>
        <begin position="155"/>
        <end position="227"/>
    </location>
</feature>
<dbReference type="RefSeq" id="WP_272098043.1">
    <property type="nucleotide sequence ID" value="NZ_JAQNDK010000003.1"/>
</dbReference>
<name>A0ABT5C3J2_9BACT</name>
<dbReference type="Proteomes" id="UP001217485">
    <property type="component" value="Unassembled WGS sequence"/>
</dbReference>
<organism evidence="3 4">
    <name type="scientific">Sorangium atrum</name>
    <dbReference type="NCBI Taxonomy" id="2995308"/>
    <lineage>
        <taxon>Bacteria</taxon>
        <taxon>Pseudomonadati</taxon>
        <taxon>Myxococcota</taxon>
        <taxon>Polyangia</taxon>
        <taxon>Polyangiales</taxon>
        <taxon>Polyangiaceae</taxon>
        <taxon>Sorangium</taxon>
    </lineage>
</organism>
<protein>
    <recommendedName>
        <fullName evidence="5">Secreted protein</fullName>
    </recommendedName>
</protein>
<evidence type="ECO:0000313" key="4">
    <source>
        <dbReference type="Proteomes" id="UP001217485"/>
    </source>
</evidence>
<feature type="signal peptide" evidence="2">
    <location>
        <begin position="1"/>
        <end position="21"/>
    </location>
</feature>
<dbReference type="EMBL" id="JAQNDK010000003">
    <property type="protein sequence ID" value="MDC0680990.1"/>
    <property type="molecule type" value="Genomic_DNA"/>
</dbReference>